<dbReference type="CDD" id="cd00209">
    <property type="entry name" value="DHFR"/>
    <property type="match status" value="1"/>
</dbReference>
<comment type="function">
    <text evidence="7 8">Key enzyme in folate metabolism. Catalyzes an essential reaction for de novo glycine and purine synthesis, and for DNA precursor synthesis.</text>
</comment>
<dbReference type="PROSITE" id="PS51330">
    <property type="entry name" value="DHFR_2"/>
    <property type="match status" value="1"/>
</dbReference>
<dbReference type="PANTHER" id="PTHR48069">
    <property type="entry name" value="DIHYDROFOLATE REDUCTASE"/>
    <property type="match status" value="1"/>
</dbReference>
<protein>
    <recommendedName>
        <fullName evidence="3 8">Dihydrofolate reductase</fullName>
        <ecNumber evidence="3 8">1.5.1.3</ecNumber>
    </recommendedName>
</protein>
<name>A0ABT9JBC8_9RHOB</name>
<accession>A0ABT9JBC8</accession>
<dbReference type="PANTHER" id="PTHR48069:SF3">
    <property type="entry name" value="DIHYDROFOLATE REDUCTASE"/>
    <property type="match status" value="1"/>
</dbReference>
<dbReference type="InterPro" id="IPR017925">
    <property type="entry name" value="DHFR_CS"/>
</dbReference>
<comment type="similarity">
    <text evidence="2 8 9">Belongs to the dihydrofolate reductase family.</text>
</comment>
<evidence type="ECO:0000256" key="7">
    <source>
        <dbReference type="ARBA" id="ARBA00025067"/>
    </source>
</evidence>
<dbReference type="Gene3D" id="3.40.430.10">
    <property type="entry name" value="Dihydrofolate Reductase, subunit A"/>
    <property type="match status" value="1"/>
</dbReference>
<keyword evidence="12" id="KW-1185">Reference proteome</keyword>
<evidence type="ECO:0000256" key="2">
    <source>
        <dbReference type="ARBA" id="ARBA00009539"/>
    </source>
</evidence>
<feature type="domain" description="DHFR" evidence="10">
    <location>
        <begin position="1"/>
        <end position="168"/>
    </location>
</feature>
<evidence type="ECO:0000256" key="6">
    <source>
        <dbReference type="ARBA" id="ARBA00023002"/>
    </source>
</evidence>
<dbReference type="InterPro" id="IPR001796">
    <property type="entry name" value="DHFR_dom"/>
</dbReference>
<evidence type="ECO:0000256" key="8">
    <source>
        <dbReference type="PIRNR" id="PIRNR000194"/>
    </source>
</evidence>
<dbReference type="Proteomes" id="UP001224997">
    <property type="component" value="Unassembled WGS sequence"/>
</dbReference>
<evidence type="ECO:0000256" key="5">
    <source>
        <dbReference type="ARBA" id="ARBA00022857"/>
    </source>
</evidence>
<evidence type="ECO:0000256" key="1">
    <source>
        <dbReference type="ARBA" id="ARBA00004903"/>
    </source>
</evidence>
<dbReference type="PIRSF" id="PIRSF000194">
    <property type="entry name" value="DHFR"/>
    <property type="match status" value="1"/>
</dbReference>
<evidence type="ECO:0000256" key="3">
    <source>
        <dbReference type="ARBA" id="ARBA00012856"/>
    </source>
</evidence>
<keyword evidence="5 8" id="KW-0521">NADP</keyword>
<dbReference type="RefSeq" id="WP_305962972.1">
    <property type="nucleotide sequence ID" value="NZ_JAVAMQ010000006.1"/>
</dbReference>
<dbReference type="PRINTS" id="PR00070">
    <property type="entry name" value="DHFR"/>
</dbReference>
<evidence type="ECO:0000256" key="9">
    <source>
        <dbReference type="RuleBase" id="RU004474"/>
    </source>
</evidence>
<dbReference type="PROSITE" id="PS00075">
    <property type="entry name" value="DHFR_1"/>
    <property type="match status" value="1"/>
</dbReference>
<keyword evidence="4 8" id="KW-0554">One-carbon metabolism</keyword>
<dbReference type="Pfam" id="PF00186">
    <property type="entry name" value="DHFR_1"/>
    <property type="match status" value="1"/>
</dbReference>
<comment type="caution">
    <text evidence="11">The sequence shown here is derived from an EMBL/GenBank/DDBJ whole genome shotgun (WGS) entry which is preliminary data.</text>
</comment>
<dbReference type="EMBL" id="JAVAMQ010000006">
    <property type="protein sequence ID" value="MDP5307120.1"/>
    <property type="molecule type" value="Genomic_DNA"/>
</dbReference>
<keyword evidence="6 8" id="KW-0560">Oxidoreductase</keyword>
<evidence type="ECO:0000259" key="10">
    <source>
        <dbReference type="PROSITE" id="PS51330"/>
    </source>
</evidence>
<dbReference type="GO" id="GO:0004146">
    <property type="term" value="F:dihydrofolate reductase activity"/>
    <property type="evidence" value="ECO:0007669"/>
    <property type="project" value="UniProtKB-EC"/>
</dbReference>
<sequence>MLTLIAARDRAGAIGRGNTIPWHVPEDFAFFKRETMGGAILMGRRTWDSLPRRPLPGRLNIVISRDTAPREGAVVVSSPDQALAAAQGAGHDHAFCIGGAQIYAQMLPRADRVLLSVVDLRVEDADAFFPRLDPAEWQPVGSQVLRSAAPSCHVEEYRRIAEGPAPAG</sequence>
<reference evidence="11 12" key="1">
    <citation type="submission" date="2023-08" db="EMBL/GenBank/DDBJ databases">
        <authorList>
            <person name="Park J.-S."/>
        </authorList>
    </citation>
    <scope>NUCLEOTIDE SEQUENCE [LARGE SCALE GENOMIC DNA]</scope>
    <source>
        <strain evidence="11 12">2205BS29-5</strain>
    </source>
</reference>
<comment type="pathway">
    <text evidence="1 8">Cofactor biosynthesis; tetrahydrofolate biosynthesis; 5,6,7,8-tetrahydrofolate from 7,8-dihydrofolate: step 1/1.</text>
</comment>
<gene>
    <name evidence="11" type="ORF">Q5Y72_08435</name>
</gene>
<dbReference type="SUPFAM" id="SSF53597">
    <property type="entry name" value="Dihydrofolate reductase-like"/>
    <property type="match status" value="1"/>
</dbReference>
<dbReference type="EC" id="1.5.1.3" evidence="3 8"/>
<dbReference type="InterPro" id="IPR012259">
    <property type="entry name" value="DHFR"/>
</dbReference>
<dbReference type="InterPro" id="IPR024072">
    <property type="entry name" value="DHFR-like_dom_sf"/>
</dbReference>
<evidence type="ECO:0000256" key="4">
    <source>
        <dbReference type="ARBA" id="ARBA00022563"/>
    </source>
</evidence>
<proteinExistence type="inferred from homology"/>
<evidence type="ECO:0000313" key="12">
    <source>
        <dbReference type="Proteomes" id="UP001224997"/>
    </source>
</evidence>
<organism evidence="11 12">
    <name type="scientific">Paracoccus spongiarum</name>
    <dbReference type="NCBI Taxonomy" id="3064387"/>
    <lineage>
        <taxon>Bacteria</taxon>
        <taxon>Pseudomonadati</taxon>
        <taxon>Pseudomonadota</taxon>
        <taxon>Alphaproteobacteria</taxon>
        <taxon>Rhodobacterales</taxon>
        <taxon>Paracoccaceae</taxon>
        <taxon>Paracoccus</taxon>
    </lineage>
</organism>
<comment type="catalytic activity">
    <reaction evidence="8">
        <text>(6S)-5,6,7,8-tetrahydrofolate + NADP(+) = 7,8-dihydrofolate + NADPH + H(+)</text>
        <dbReference type="Rhea" id="RHEA:15009"/>
        <dbReference type="ChEBI" id="CHEBI:15378"/>
        <dbReference type="ChEBI" id="CHEBI:57451"/>
        <dbReference type="ChEBI" id="CHEBI:57453"/>
        <dbReference type="ChEBI" id="CHEBI:57783"/>
        <dbReference type="ChEBI" id="CHEBI:58349"/>
        <dbReference type="EC" id="1.5.1.3"/>
    </reaction>
</comment>
<evidence type="ECO:0000313" key="11">
    <source>
        <dbReference type="EMBL" id="MDP5307120.1"/>
    </source>
</evidence>